<dbReference type="InterPro" id="IPR050538">
    <property type="entry name" value="MAP_kinase_kinase_kinase"/>
</dbReference>
<dbReference type="Pfam" id="PF00069">
    <property type="entry name" value="Pkinase"/>
    <property type="match status" value="1"/>
</dbReference>
<evidence type="ECO:0000256" key="2">
    <source>
        <dbReference type="ARBA" id="ARBA00022741"/>
    </source>
</evidence>
<evidence type="ECO:0000256" key="1">
    <source>
        <dbReference type="ARBA" id="ARBA00022679"/>
    </source>
</evidence>
<dbReference type="InterPro" id="IPR000719">
    <property type="entry name" value="Prot_kinase_dom"/>
</dbReference>
<evidence type="ECO:0000259" key="5">
    <source>
        <dbReference type="PROSITE" id="PS50011"/>
    </source>
</evidence>
<dbReference type="InterPro" id="IPR011009">
    <property type="entry name" value="Kinase-like_dom_sf"/>
</dbReference>
<feature type="non-terminal residue" evidence="6">
    <location>
        <position position="169"/>
    </location>
</feature>
<dbReference type="Proteomes" id="UP000290288">
    <property type="component" value="Unassembled WGS sequence"/>
</dbReference>
<proteinExistence type="predicted"/>
<sequence>MATQIQQERERLQSTKKSIRVVAQEHKRRITDRSSKVDIAYNTNAMLRKRNTKLWGSRLEEVGKTQMKGTPPSTISESPSGGPFTFKWVRGELIRKGTYGRVYLALNATTGEMIAVKQVELPQTASDKSDDRQNTVVQALKMEGETLKDLDHPHIVQYLGFEETPTNLS</sequence>
<dbReference type="STRING" id="2316362.A0A4Q2CWQ6"/>
<dbReference type="Gene3D" id="3.30.200.20">
    <property type="entry name" value="Phosphorylase Kinase, domain 1"/>
    <property type="match status" value="1"/>
</dbReference>
<dbReference type="GO" id="GO:0000165">
    <property type="term" value="P:MAPK cascade"/>
    <property type="evidence" value="ECO:0007669"/>
    <property type="project" value="UniProtKB-ARBA"/>
</dbReference>
<keyword evidence="7" id="KW-1185">Reference proteome</keyword>
<evidence type="ECO:0000256" key="4">
    <source>
        <dbReference type="ARBA" id="ARBA00022840"/>
    </source>
</evidence>
<evidence type="ECO:0000256" key="3">
    <source>
        <dbReference type="ARBA" id="ARBA00022777"/>
    </source>
</evidence>
<name>A0A4Q2CWQ6_9AGAR</name>
<feature type="domain" description="Protein kinase" evidence="5">
    <location>
        <begin position="88"/>
        <end position="169"/>
    </location>
</feature>
<dbReference type="PANTHER" id="PTHR48016:SF48">
    <property type="entry name" value="SERINE_THREONINE-PROTEIN KINASE BCK1_SLK1_SSP31"/>
    <property type="match status" value="1"/>
</dbReference>
<accession>A0A4Q2CWQ6</accession>
<reference evidence="6 7" key="1">
    <citation type="submission" date="2019-01" db="EMBL/GenBank/DDBJ databases">
        <title>Draft genome sequence of Psathyrella aberdarensis IHI B618.</title>
        <authorList>
            <person name="Buettner E."/>
            <person name="Kellner H."/>
        </authorList>
    </citation>
    <scope>NUCLEOTIDE SEQUENCE [LARGE SCALE GENOMIC DNA]</scope>
    <source>
        <strain evidence="6 7">IHI B618</strain>
    </source>
</reference>
<keyword evidence="2" id="KW-0547">Nucleotide-binding</keyword>
<keyword evidence="3" id="KW-0418">Kinase</keyword>
<dbReference type="GO" id="GO:0005524">
    <property type="term" value="F:ATP binding"/>
    <property type="evidence" value="ECO:0007669"/>
    <property type="project" value="UniProtKB-KW"/>
</dbReference>
<keyword evidence="4" id="KW-0067">ATP-binding</keyword>
<evidence type="ECO:0000313" key="7">
    <source>
        <dbReference type="Proteomes" id="UP000290288"/>
    </source>
</evidence>
<evidence type="ECO:0000313" key="6">
    <source>
        <dbReference type="EMBL" id="RXW11207.1"/>
    </source>
</evidence>
<organism evidence="6 7">
    <name type="scientific">Candolleomyces aberdarensis</name>
    <dbReference type="NCBI Taxonomy" id="2316362"/>
    <lineage>
        <taxon>Eukaryota</taxon>
        <taxon>Fungi</taxon>
        <taxon>Dikarya</taxon>
        <taxon>Basidiomycota</taxon>
        <taxon>Agaricomycotina</taxon>
        <taxon>Agaricomycetes</taxon>
        <taxon>Agaricomycetidae</taxon>
        <taxon>Agaricales</taxon>
        <taxon>Agaricineae</taxon>
        <taxon>Psathyrellaceae</taxon>
        <taxon>Candolleomyces</taxon>
    </lineage>
</organism>
<dbReference type="SUPFAM" id="SSF56112">
    <property type="entry name" value="Protein kinase-like (PK-like)"/>
    <property type="match status" value="1"/>
</dbReference>
<gene>
    <name evidence="6" type="ORF">EST38_g14648</name>
</gene>
<dbReference type="EMBL" id="SDEE01002189">
    <property type="protein sequence ID" value="RXW11207.1"/>
    <property type="molecule type" value="Genomic_DNA"/>
</dbReference>
<dbReference type="GO" id="GO:0004672">
    <property type="term" value="F:protein kinase activity"/>
    <property type="evidence" value="ECO:0007669"/>
    <property type="project" value="InterPro"/>
</dbReference>
<comment type="caution">
    <text evidence="6">The sequence shown here is derived from an EMBL/GenBank/DDBJ whole genome shotgun (WGS) entry which is preliminary data.</text>
</comment>
<dbReference type="AlphaFoldDB" id="A0A4Q2CWQ6"/>
<dbReference type="PROSITE" id="PS50011">
    <property type="entry name" value="PROTEIN_KINASE_DOM"/>
    <property type="match status" value="1"/>
</dbReference>
<protein>
    <recommendedName>
        <fullName evidence="5">Protein kinase domain-containing protein</fullName>
    </recommendedName>
</protein>
<keyword evidence="1" id="KW-0808">Transferase</keyword>
<dbReference type="OrthoDB" id="266718at2759"/>
<dbReference type="PANTHER" id="PTHR48016">
    <property type="entry name" value="MAP KINASE KINASE KINASE SSK2-RELATED-RELATED"/>
    <property type="match status" value="1"/>
</dbReference>